<evidence type="ECO:0000256" key="7">
    <source>
        <dbReference type="ARBA" id="ARBA00023136"/>
    </source>
</evidence>
<dbReference type="Pfam" id="PF04066">
    <property type="entry name" value="MrpF_PhaF"/>
    <property type="match status" value="1"/>
</dbReference>
<dbReference type="PANTHER" id="PTHR34702">
    <property type="entry name" value="NA(+)/H(+) ANTIPORTER SUBUNIT F1"/>
    <property type="match status" value="1"/>
</dbReference>
<evidence type="ECO:0000256" key="3">
    <source>
        <dbReference type="ARBA" id="ARBA00022448"/>
    </source>
</evidence>
<evidence type="ECO:0000256" key="4">
    <source>
        <dbReference type="ARBA" id="ARBA00022475"/>
    </source>
</evidence>
<dbReference type="Proteomes" id="UP000249239">
    <property type="component" value="Unassembled WGS sequence"/>
</dbReference>
<comment type="caution">
    <text evidence="9">The sequence shown here is derived from an EMBL/GenBank/DDBJ whole genome shotgun (WGS) entry which is preliminary data.</text>
</comment>
<evidence type="ECO:0000313" key="9">
    <source>
        <dbReference type="EMBL" id="PZX17254.1"/>
    </source>
</evidence>
<protein>
    <submittedName>
        <fullName evidence="9">Multicomponent Na+:H+ antiporter subunit F</fullName>
    </submittedName>
</protein>
<evidence type="ECO:0000256" key="2">
    <source>
        <dbReference type="ARBA" id="ARBA00009212"/>
    </source>
</evidence>
<proteinExistence type="inferred from homology"/>
<comment type="subcellular location">
    <subcellularLocation>
        <location evidence="1">Cell membrane</location>
        <topology evidence="1">Multi-pass membrane protein</topology>
    </subcellularLocation>
</comment>
<dbReference type="OrthoDB" id="9799958at2"/>
<feature type="transmembrane region" description="Helical" evidence="8">
    <location>
        <begin position="65"/>
        <end position="87"/>
    </location>
</feature>
<dbReference type="EMBL" id="QKZK01000010">
    <property type="protein sequence ID" value="PZX17254.1"/>
    <property type="molecule type" value="Genomic_DNA"/>
</dbReference>
<organism evidence="9 10">
    <name type="scientific">Breznakibacter xylanolyticus</name>
    <dbReference type="NCBI Taxonomy" id="990"/>
    <lineage>
        <taxon>Bacteria</taxon>
        <taxon>Pseudomonadati</taxon>
        <taxon>Bacteroidota</taxon>
        <taxon>Bacteroidia</taxon>
        <taxon>Marinilabiliales</taxon>
        <taxon>Marinilabiliaceae</taxon>
        <taxon>Breznakibacter</taxon>
    </lineage>
</organism>
<keyword evidence="10" id="KW-1185">Reference proteome</keyword>
<evidence type="ECO:0000313" key="10">
    <source>
        <dbReference type="Proteomes" id="UP000249239"/>
    </source>
</evidence>
<feature type="transmembrane region" description="Helical" evidence="8">
    <location>
        <begin position="6"/>
        <end position="27"/>
    </location>
</feature>
<dbReference type="GO" id="GO:0005886">
    <property type="term" value="C:plasma membrane"/>
    <property type="evidence" value="ECO:0007669"/>
    <property type="project" value="UniProtKB-SubCell"/>
</dbReference>
<evidence type="ECO:0000256" key="6">
    <source>
        <dbReference type="ARBA" id="ARBA00022989"/>
    </source>
</evidence>
<dbReference type="GO" id="GO:0015385">
    <property type="term" value="F:sodium:proton antiporter activity"/>
    <property type="evidence" value="ECO:0007669"/>
    <property type="project" value="TreeGrafter"/>
</dbReference>
<evidence type="ECO:0000256" key="5">
    <source>
        <dbReference type="ARBA" id="ARBA00022692"/>
    </source>
</evidence>
<name>A0A2W7NKR5_9BACT</name>
<evidence type="ECO:0000256" key="8">
    <source>
        <dbReference type="SAM" id="Phobius"/>
    </source>
</evidence>
<comment type="similarity">
    <text evidence="2">Belongs to the CPA3 antiporters (TC 2.A.63) subunit F family.</text>
</comment>
<dbReference type="InterPro" id="IPR007208">
    <property type="entry name" value="MrpF/PhaF-like"/>
</dbReference>
<evidence type="ECO:0000256" key="1">
    <source>
        <dbReference type="ARBA" id="ARBA00004651"/>
    </source>
</evidence>
<dbReference type="RefSeq" id="WP_111445244.1">
    <property type="nucleotide sequence ID" value="NZ_QKZK01000010.1"/>
</dbReference>
<keyword evidence="3" id="KW-0813">Transport</keyword>
<gene>
    <name evidence="9" type="ORF">LX69_01569</name>
</gene>
<keyword evidence="4" id="KW-1003">Cell membrane</keyword>
<dbReference type="PANTHER" id="PTHR34702:SF1">
    <property type="entry name" value="NA(+)_H(+) ANTIPORTER SUBUNIT F"/>
    <property type="match status" value="1"/>
</dbReference>
<keyword evidence="5 8" id="KW-0812">Transmembrane</keyword>
<reference evidence="9 10" key="1">
    <citation type="submission" date="2018-06" db="EMBL/GenBank/DDBJ databases">
        <title>Genomic Encyclopedia of Archaeal and Bacterial Type Strains, Phase II (KMG-II): from individual species to whole genera.</title>
        <authorList>
            <person name="Goeker M."/>
        </authorList>
    </citation>
    <scope>NUCLEOTIDE SEQUENCE [LARGE SCALE GENOMIC DNA]</scope>
    <source>
        <strain evidence="9 10">DSM 6779</strain>
    </source>
</reference>
<keyword evidence="6 8" id="KW-1133">Transmembrane helix</keyword>
<feature type="transmembrane region" description="Helical" evidence="8">
    <location>
        <begin position="39"/>
        <end position="59"/>
    </location>
</feature>
<dbReference type="AlphaFoldDB" id="A0A2W7NKR5"/>
<keyword evidence="7 8" id="KW-0472">Membrane</keyword>
<sequence>MTGETFLHDSAIVGIIILSVSMVLPAIRLFKGPSLPDRVVALDQITFGFVAIMLTDALLMRHEVLLDVVLIISFILALGTMIISVFLHKHLKRNQRGGE</sequence>
<accession>A0A2W7NKR5</accession>